<evidence type="ECO:0000313" key="4">
    <source>
        <dbReference type="EMBL" id="GAA3688590.1"/>
    </source>
</evidence>
<evidence type="ECO:0000256" key="2">
    <source>
        <dbReference type="ARBA" id="ARBA00022840"/>
    </source>
</evidence>
<evidence type="ECO:0000256" key="1">
    <source>
        <dbReference type="ARBA" id="ARBA00022741"/>
    </source>
</evidence>
<dbReference type="Proteomes" id="UP001500752">
    <property type="component" value="Unassembled WGS sequence"/>
</dbReference>
<dbReference type="Pfam" id="PF00012">
    <property type="entry name" value="HSP70"/>
    <property type="match status" value="1"/>
</dbReference>
<dbReference type="EMBL" id="BAABEO010000019">
    <property type="protein sequence ID" value="GAA3688590.1"/>
    <property type="molecule type" value="Genomic_DNA"/>
</dbReference>
<keyword evidence="1" id="KW-0547">Nucleotide-binding</keyword>
<accession>A0ABP7CE07</accession>
<evidence type="ECO:0000256" key="3">
    <source>
        <dbReference type="ARBA" id="ARBA00023186"/>
    </source>
</evidence>
<keyword evidence="5" id="KW-1185">Reference proteome</keyword>
<sequence length="441" mass="44606">MTYVLGIDIGACSTGAAIVRIGGGADAATLDLGSEAARAASALFLAEDGRVLAGDAAAAAGRGCPERLARGFKSRLGDSVPLAVGQTLVPPEELFAAMARWVVTTVEAREGAPAAAVALTHPRGWGGYRVSVARRALAETGLAHAFLLSEPEAAALHHSAGNPLDPGSIIAVCDLGGSVEATVLRRNVLGQNVLRQNKDTGADRDTAEFETLGFEAGGRADGGDLGAGLDDVVFRRVLEAVGGPVEALNMDDPKAVSALWQVRRDCTAAKEALSRDADASVKVVLPGLREHVPLTRTEFETRAEHLLREAAGVLGRALQSADVAVEDLAAVILTGGSARIPLAERILAEEAGAGVVVDADPASVTARGAALAAAAHLRAGVGTQAVVASVLTVHGTAARPHPHDLGLLAPGAPTVEAGGILYIPVPRPRTAAGAVASPSGA</sequence>
<keyword evidence="3" id="KW-0143">Chaperone</keyword>
<reference evidence="5" key="1">
    <citation type="journal article" date="2019" name="Int. J. Syst. Evol. Microbiol.">
        <title>The Global Catalogue of Microorganisms (GCM) 10K type strain sequencing project: providing services to taxonomists for standard genome sequencing and annotation.</title>
        <authorList>
            <consortium name="The Broad Institute Genomics Platform"/>
            <consortium name="The Broad Institute Genome Sequencing Center for Infectious Disease"/>
            <person name="Wu L."/>
            <person name="Ma J."/>
        </authorList>
    </citation>
    <scope>NUCLEOTIDE SEQUENCE [LARGE SCALE GENOMIC DNA]</scope>
    <source>
        <strain evidence="5">JCM 30742</strain>
    </source>
</reference>
<evidence type="ECO:0008006" key="6">
    <source>
        <dbReference type="Google" id="ProtNLM"/>
    </source>
</evidence>
<dbReference type="Gene3D" id="3.90.640.10">
    <property type="entry name" value="Actin, Chain A, domain 4"/>
    <property type="match status" value="1"/>
</dbReference>
<name>A0ABP7CE07_9MICC</name>
<evidence type="ECO:0000313" key="5">
    <source>
        <dbReference type="Proteomes" id="UP001500752"/>
    </source>
</evidence>
<comment type="caution">
    <text evidence="4">The sequence shown here is derived from an EMBL/GenBank/DDBJ whole genome shotgun (WGS) entry which is preliminary data.</text>
</comment>
<dbReference type="PANTHER" id="PTHR45639">
    <property type="entry name" value="HSC70CB, ISOFORM G-RELATED"/>
    <property type="match status" value="1"/>
</dbReference>
<dbReference type="SUPFAM" id="SSF53067">
    <property type="entry name" value="Actin-like ATPase domain"/>
    <property type="match status" value="2"/>
</dbReference>
<gene>
    <name evidence="4" type="ORF">GCM10023081_27410</name>
</gene>
<keyword evidence="2" id="KW-0067">ATP-binding</keyword>
<protein>
    <recommendedName>
        <fullName evidence="6">Molecular chaperone</fullName>
    </recommendedName>
</protein>
<dbReference type="Gene3D" id="3.30.420.40">
    <property type="match status" value="2"/>
</dbReference>
<dbReference type="PANTHER" id="PTHR45639:SF34">
    <property type="entry name" value="CHAPERONE PROTEIN DNAK"/>
    <property type="match status" value="1"/>
</dbReference>
<dbReference type="InterPro" id="IPR013126">
    <property type="entry name" value="Hsp_70_fam"/>
</dbReference>
<proteinExistence type="predicted"/>
<dbReference type="InterPro" id="IPR043129">
    <property type="entry name" value="ATPase_NBD"/>
</dbReference>
<organism evidence="4 5">
    <name type="scientific">Arthrobacter ginkgonis</name>
    <dbReference type="NCBI Taxonomy" id="1630594"/>
    <lineage>
        <taxon>Bacteria</taxon>
        <taxon>Bacillati</taxon>
        <taxon>Actinomycetota</taxon>
        <taxon>Actinomycetes</taxon>
        <taxon>Micrococcales</taxon>
        <taxon>Micrococcaceae</taxon>
        <taxon>Arthrobacter</taxon>
    </lineage>
</organism>
<dbReference type="RefSeq" id="WP_345151535.1">
    <property type="nucleotide sequence ID" value="NZ_BAABEO010000019.1"/>
</dbReference>